<feature type="region of interest" description="Disordered" evidence="1">
    <location>
        <begin position="176"/>
        <end position="196"/>
    </location>
</feature>
<organism evidence="2 3">
    <name type="scientific">Solanum commersonii</name>
    <name type="common">Commerson's wild potato</name>
    <name type="synonym">Commerson's nightshade</name>
    <dbReference type="NCBI Taxonomy" id="4109"/>
    <lineage>
        <taxon>Eukaryota</taxon>
        <taxon>Viridiplantae</taxon>
        <taxon>Streptophyta</taxon>
        <taxon>Embryophyta</taxon>
        <taxon>Tracheophyta</taxon>
        <taxon>Spermatophyta</taxon>
        <taxon>Magnoliopsida</taxon>
        <taxon>eudicotyledons</taxon>
        <taxon>Gunneridae</taxon>
        <taxon>Pentapetalae</taxon>
        <taxon>asterids</taxon>
        <taxon>lamiids</taxon>
        <taxon>Solanales</taxon>
        <taxon>Solanaceae</taxon>
        <taxon>Solanoideae</taxon>
        <taxon>Solaneae</taxon>
        <taxon>Solanum</taxon>
    </lineage>
</organism>
<proteinExistence type="predicted"/>
<feature type="non-terminal residue" evidence="2">
    <location>
        <position position="1"/>
    </location>
</feature>
<comment type="caution">
    <text evidence="2">The sequence shown here is derived from an EMBL/GenBank/DDBJ whole genome shotgun (WGS) entry which is preliminary data.</text>
</comment>
<gene>
    <name evidence="2" type="ORF">H5410_061871</name>
</gene>
<dbReference type="OrthoDB" id="1305699at2759"/>
<dbReference type="AlphaFoldDB" id="A0A9J5W961"/>
<dbReference type="EMBL" id="JACXVP010000012">
    <property type="protein sequence ID" value="KAG5572105.1"/>
    <property type="molecule type" value="Genomic_DNA"/>
</dbReference>
<feature type="region of interest" description="Disordered" evidence="1">
    <location>
        <begin position="284"/>
        <end position="306"/>
    </location>
</feature>
<evidence type="ECO:0000313" key="3">
    <source>
        <dbReference type="Proteomes" id="UP000824120"/>
    </source>
</evidence>
<evidence type="ECO:0000313" key="2">
    <source>
        <dbReference type="EMBL" id="KAG5572105.1"/>
    </source>
</evidence>
<keyword evidence="3" id="KW-1185">Reference proteome</keyword>
<reference evidence="2 3" key="1">
    <citation type="submission" date="2020-09" db="EMBL/GenBank/DDBJ databases">
        <title>De no assembly of potato wild relative species, Solanum commersonii.</title>
        <authorList>
            <person name="Cho K."/>
        </authorList>
    </citation>
    <scope>NUCLEOTIDE SEQUENCE [LARGE SCALE GENOMIC DNA]</scope>
    <source>
        <strain evidence="2">LZ3.2</strain>
        <tissue evidence="2">Leaf</tissue>
    </source>
</reference>
<evidence type="ECO:0000256" key="1">
    <source>
        <dbReference type="SAM" id="MobiDB-lite"/>
    </source>
</evidence>
<name>A0A9J5W961_SOLCO</name>
<dbReference type="Proteomes" id="UP000824120">
    <property type="component" value="Chromosome 12"/>
</dbReference>
<dbReference type="PANTHER" id="PTHR33116:SF66">
    <property type="entry name" value="REVERSE TRANSCRIPTASE ZINC-BINDING DOMAIN-CONTAINING PROTEIN"/>
    <property type="match status" value="1"/>
</dbReference>
<protein>
    <submittedName>
        <fullName evidence="2">Uncharacterized protein</fullName>
    </submittedName>
</protein>
<dbReference type="PANTHER" id="PTHR33116">
    <property type="entry name" value="REVERSE TRANSCRIPTASE ZINC-BINDING DOMAIN-CONTAINING PROTEIN-RELATED-RELATED"/>
    <property type="match status" value="1"/>
</dbReference>
<sequence length="306" mass="34772">IKAHSILLGLPITQEKRFLRSYDILKLSVNHFLPLIEKITAKITCWSAKLLSYAGRVQLIIFLTPKKVMKSIEQNCRTFLCTGNVTISKKALVSWENFANLLQLGPEHYKFINKECLWIQWVHNYFIRRKVIETIQIPKNASWVVRKILEAREWILQGQTTQGDLSSAFDETQSVSGKLSRTSTNSSRYLSPPTTSARYQVHTEQRTVISSCRGSSSMCRSLSVGKSFQFRPAAERRYLRPTPTFYPPGVGTSGCTFQPLSSALISGSVSILQHRNSDREVYRVSEDSQEEEDQYNLCSGDQMGGF</sequence>
<accession>A0A9J5W961</accession>